<dbReference type="AlphaFoldDB" id="A0A8D8Z2X1"/>
<reference evidence="2" key="1">
    <citation type="submission" date="2021-05" db="EMBL/GenBank/DDBJ databases">
        <authorList>
            <person name="Alioto T."/>
            <person name="Alioto T."/>
            <person name="Gomez Garrido J."/>
        </authorList>
    </citation>
    <scope>NUCLEOTIDE SEQUENCE</scope>
</reference>
<feature type="region of interest" description="Disordered" evidence="1">
    <location>
        <begin position="1"/>
        <end position="38"/>
    </location>
</feature>
<accession>A0A8D8Z2X1</accession>
<organism evidence="2">
    <name type="scientific">Cacopsylla melanoneura</name>
    <dbReference type="NCBI Taxonomy" id="428564"/>
    <lineage>
        <taxon>Eukaryota</taxon>
        <taxon>Metazoa</taxon>
        <taxon>Ecdysozoa</taxon>
        <taxon>Arthropoda</taxon>
        <taxon>Hexapoda</taxon>
        <taxon>Insecta</taxon>
        <taxon>Pterygota</taxon>
        <taxon>Neoptera</taxon>
        <taxon>Paraneoptera</taxon>
        <taxon>Hemiptera</taxon>
        <taxon>Sternorrhyncha</taxon>
        <taxon>Psylloidea</taxon>
        <taxon>Psyllidae</taxon>
        <taxon>Psyllinae</taxon>
        <taxon>Cacopsylla</taxon>
    </lineage>
</organism>
<name>A0A8D8Z2X1_9HEMI</name>
<evidence type="ECO:0000313" key="2">
    <source>
        <dbReference type="EMBL" id="CAG6739772.1"/>
    </source>
</evidence>
<dbReference type="EMBL" id="HBUF01415309">
    <property type="protein sequence ID" value="CAG6739772.1"/>
    <property type="molecule type" value="Transcribed_RNA"/>
</dbReference>
<evidence type="ECO:0000256" key="1">
    <source>
        <dbReference type="SAM" id="MobiDB-lite"/>
    </source>
</evidence>
<proteinExistence type="predicted"/>
<protein>
    <submittedName>
        <fullName evidence="2">Uncharacterized protein</fullName>
    </submittedName>
</protein>
<feature type="compositionally biased region" description="Acidic residues" evidence="1">
    <location>
        <begin position="95"/>
        <end position="117"/>
    </location>
</feature>
<sequence length="117" mass="13768">MPFYRKTTPSSKPTPGFPNGLTRAGTSFKPLNDETKNESPIITDRYRCVQRRRMRFQQESIVWNRLQISNTSIDSTVRIERSVKTMLARVRANPEEEEKEEEEEEGKEEEEEEVRTC</sequence>
<feature type="region of interest" description="Disordered" evidence="1">
    <location>
        <begin position="90"/>
        <end position="117"/>
    </location>
</feature>